<dbReference type="AlphaFoldDB" id="A0A8H7BJS9"/>
<gene>
    <name evidence="1" type="ORF">EC973_006155</name>
</gene>
<accession>A0A8H7BJS9</accession>
<dbReference type="EMBL" id="JABAYA010000374">
    <property type="protein sequence ID" value="KAF7720756.1"/>
    <property type="molecule type" value="Genomic_DNA"/>
</dbReference>
<reference evidence="1" key="1">
    <citation type="submission" date="2020-01" db="EMBL/GenBank/DDBJ databases">
        <title>Genome Sequencing of Three Apophysomyces-Like Fungal Strains Confirms a Novel Fungal Genus in the Mucoromycota with divergent Burkholderia-like Endosymbiotic Bacteria.</title>
        <authorList>
            <person name="Stajich J.E."/>
            <person name="Macias A.M."/>
            <person name="Carter-House D."/>
            <person name="Lovett B."/>
            <person name="Kasson L.R."/>
            <person name="Berry K."/>
            <person name="Grigoriev I."/>
            <person name="Chang Y."/>
            <person name="Spatafora J."/>
            <person name="Kasson M.T."/>
        </authorList>
    </citation>
    <scope>NUCLEOTIDE SEQUENCE</scope>
    <source>
        <strain evidence="1">NRRL A-21654</strain>
    </source>
</reference>
<organism evidence="1 2">
    <name type="scientific">Apophysomyces ossiformis</name>
    <dbReference type="NCBI Taxonomy" id="679940"/>
    <lineage>
        <taxon>Eukaryota</taxon>
        <taxon>Fungi</taxon>
        <taxon>Fungi incertae sedis</taxon>
        <taxon>Mucoromycota</taxon>
        <taxon>Mucoromycotina</taxon>
        <taxon>Mucoromycetes</taxon>
        <taxon>Mucorales</taxon>
        <taxon>Mucorineae</taxon>
        <taxon>Mucoraceae</taxon>
        <taxon>Apophysomyces</taxon>
    </lineage>
</organism>
<dbReference type="OrthoDB" id="2288839at2759"/>
<evidence type="ECO:0000313" key="1">
    <source>
        <dbReference type="EMBL" id="KAF7720756.1"/>
    </source>
</evidence>
<evidence type="ECO:0000313" key="2">
    <source>
        <dbReference type="Proteomes" id="UP000605846"/>
    </source>
</evidence>
<comment type="caution">
    <text evidence="1">The sequence shown here is derived from an EMBL/GenBank/DDBJ whole genome shotgun (WGS) entry which is preliminary data.</text>
</comment>
<feature type="non-terminal residue" evidence="1">
    <location>
        <position position="89"/>
    </location>
</feature>
<sequence>MRVLHGIGLTRTGLSRLLACRIYQQFVRPCLENGLAISIFSAKDVKLLETVQNNCLRMIYSGHCTLSTKAMQHIAKLPAMTDHISILQE</sequence>
<proteinExistence type="predicted"/>
<protein>
    <submittedName>
        <fullName evidence="1">Uncharacterized protein</fullName>
    </submittedName>
</protein>
<name>A0A8H7BJS9_9FUNG</name>
<keyword evidence="2" id="KW-1185">Reference proteome</keyword>
<dbReference type="Proteomes" id="UP000605846">
    <property type="component" value="Unassembled WGS sequence"/>
</dbReference>